<accession>A0A0X8FMH3</accession>
<dbReference type="PIRSF" id="PIRSF002825">
    <property type="entry name" value="CfbpA"/>
    <property type="match status" value="1"/>
</dbReference>
<keyword evidence="2" id="KW-1185">Reference proteome</keyword>
<dbReference type="GO" id="GO:0030288">
    <property type="term" value="C:outer membrane-bounded periplasmic space"/>
    <property type="evidence" value="ECO:0007669"/>
    <property type="project" value="TreeGrafter"/>
</dbReference>
<dbReference type="Proteomes" id="UP000062260">
    <property type="component" value="Chromosome"/>
</dbReference>
<name>A0A0X8FMH3_9LACT</name>
<reference evidence="1 2" key="1">
    <citation type="journal article" date="2016" name="Genome Announc.">
        <title>Complete Genome Sequences of Aerococcus christensenii CCUG 28831T, Aerococcus sanguinicola CCUG 43001T, Aerococcus urinae CCUG 36881T, Aerococcus urinaeequi CCUG 28094T, Aerococcus urinaehominis CCUG 42038 BT, and Aerococcus viridans CCUG 4311T.</title>
        <authorList>
            <person name="Carkaci D."/>
            <person name="Dargis R."/>
            <person name="Nielsen X.C."/>
            <person name="Skovgaard O."/>
            <person name="Fuursted K."/>
            <person name="Christensen J.J."/>
        </authorList>
    </citation>
    <scope>NUCLEOTIDE SEQUENCE [LARGE SCALE GENOMIC DNA]</scope>
    <source>
        <strain evidence="1 2">CCUG42038B</strain>
    </source>
</reference>
<dbReference type="RefSeq" id="WP_067980752.1">
    <property type="nucleotide sequence ID" value="NZ_CP014163.1"/>
</dbReference>
<dbReference type="PANTHER" id="PTHR30006">
    <property type="entry name" value="THIAMINE-BINDING PERIPLASMIC PROTEIN-RELATED"/>
    <property type="match status" value="1"/>
</dbReference>
<protein>
    <submittedName>
        <fullName evidence="1">Uncharacterized protein</fullName>
    </submittedName>
</protein>
<organism evidence="1 2">
    <name type="scientific">Aerococcus urinaehominis</name>
    <dbReference type="NCBI Taxonomy" id="128944"/>
    <lineage>
        <taxon>Bacteria</taxon>
        <taxon>Bacillati</taxon>
        <taxon>Bacillota</taxon>
        <taxon>Bacilli</taxon>
        <taxon>Lactobacillales</taxon>
        <taxon>Aerococcaceae</taxon>
        <taxon>Aerococcus</taxon>
    </lineage>
</organism>
<dbReference type="OrthoDB" id="9791045at2"/>
<dbReference type="STRING" id="128944.AWM75_08350"/>
<evidence type="ECO:0000313" key="1">
    <source>
        <dbReference type="EMBL" id="AMB99980.1"/>
    </source>
</evidence>
<dbReference type="PROSITE" id="PS51257">
    <property type="entry name" value="PROKAR_LIPOPROTEIN"/>
    <property type="match status" value="1"/>
</dbReference>
<dbReference type="PANTHER" id="PTHR30006:SF2">
    <property type="entry name" value="ABC TRANSPORTER SUBSTRATE-BINDING PROTEIN"/>
    <property type="match status" value="1"/>
</dbReference>
<reference evidence="2" key="2">
    <citation type="submission" date="2016-01" db="EMBL/GenBank/DDBJ databases">
        <title>Six Aerococcus type strain genome sequencing and assembly using PacBio and Illumina Hiseq.</title>
        <authorList>
            <person name="Carkaci D."/>
            <person name="Dargis R."/>
            <person name="Nielsen X.C."/>
            <person name="Skovgaard O."/>
            <person name="Fuursted K."/>
            <person name="Christensen J.J."/>
        </authorList>
    </citation>
    <scope>NUCLEOTIDE SEQUENCE [LARGE SCALE GENOMIC DNA]</scope>
    <source>
        <strain evidence="2">CCUG42038B</strain>
    </source>
</reference>
<dbReference type="GO" id="GO:0015888">
    <property type="term" value="P:thiamine transport"/>
    <property type="evidence" value="ECO:0007669"/>
    <property type="project" value="TreeGrafter"/>
</dbReference>
<dbReference type="GO" id="GO:0030976">
    <property type="term" value="F:thiamine pyrophosphate binding"/>
    <property type="evidence" value="ECO:0007669"/>
    <property type="project" value="TreeGrafter"/>
</dbReference>
<dbReference type="KEGG" id="auh:AWM75_08350"/>
<dbReference type="SUPFAM" id="SSF53850">
    <property type="entry name" value="Periplasmic binding protein-like II"/>
    <property type="match status" value="1"/>
</dbReference>
<dbReference type="Gene3D" id="3.40.190.10">
    <property type="entry name" value="Periplasmic binding protein-like II"/>
    <property type="match status" value="2"/>
</dbReference>
<evidence type="ECO:0000313" key="2">
    <source>
        <dbReference type="Proteomes" id="UP000062260"/>
    </source>
</evidence>
<proteinExistence type="predicted"/>
<dbReference type="AlphaFoldDB" id="A0A0X8FMH3"/>
<dbReference type="InterPro" id="IPR026045">
    <property type="entry name" value="Ferric-bd"/>
</dbReference>
<dbReference type="GO" id="GO:0030975">
    <property type="term" value="F:thiamine binding"/>
    <property type="evidence" value="ECO:0007669"/>
    <property type="project" value="TreeGrafter"/>
</dbReference>
<gene>
    <name evidence="1" type="ORF">AWM75_08350</name>
</gene>
<sequence>MTKHRKRWLSGAGLVVGLLACLFLISRDKTKPQQADQIDSLVIYSPNSASLLATIIPAFEQTYHIKVELVQDATGKLFSQLQNNEAGKHADIMFGGSSLWYESHPDLFVPYQSPQSQAIDPIYLSPKHTYTPYSIEGSVLLVNKQLSQGLQIHSYDDLLQDNLTGKIGIADPQLASAAFSQLVNILLAKGGYQDPQAWAYLEQLFTDQAPKIYPETSEVNQALKQGRLAVGLTTEAVAYQLIAEGAPLNMVYPDEGTLYLSSAAAIVKGTDKEELAQKFIDYLLSPAVQKSLATSLYQRPILSQYNDASHLKDMSEIYHLNDEAEDILSYQDDIRQRFSRMMEKHSN</sequence>
<dbReference type="EMBL" id="CP014163">
    <property type="protein sequence ID" value="AMB99980.1"/>
    <property type="molecule type" value="Genomic_DNA"/>
</dbReference>
<dbReference type="Pfam" id="PF13531">
    <property type="entry name" value="SBP_bac_11"/>
    <property type="match status" value="1"/>
</dbReference>